<comment type="catalytic activity">
    <reaction evidence="1">
        <text>ATP + protein L-histidine = ADP + protein N-phospho-L-histidine.</text>
        <dbReference type="EC" id="2.7.13.3"/>
    </reaction>
</comment>
<feature type="domain" description="Histidine kinase" evidence="7">
    <location>
        <begin position="591"/>
        <end position="818"/>
    </location>
</feature>
<dbReference type="SMART" id="SM00086">
    <property type="entry name" value="PAC"/>
    <property type="match status" value="3"/>
</dbReference>
<dbReference type="CDD" id="cd00130">
    <property type="entry name" value="PAS"/>
    <property type="match status" value="3"/>
</dbReference>
<dbReference type="PROSITE" id="PS50109">
    <property type="entry name" value="HIS_KIN"/>
    <property type="match status" value="1"/>
</dbReference>
<dbReference type="Gene3D" id="3.30.565.10">
    <property type="entry name" value="Histidine kinase-like ATPase, C-terminal domain"/>
    <property type="match status" value="1"/>
</dbReference>
<dbReference type="EC" id="2.7.13.3" evidence="2"/>
<dbReference type="CDD" id="cd00082">
    <property type="entry name" value="HisKA"/>
    <property type="match status" value="1"/>
</dbReference>
<dbReference type="EMBL" id="BMIA01000003">
    <property type="protein sequence ID" value="GGH43830.1"/>
    <property type="molecule type" value="Genomic_DNA"/>
</dbReference>
<evidence type="ECO:0000259" key="8">
    <source>
        <dbReference type="PROSITE" id="PS50112"/>
    </source>
</evidence>
<dbReference type="SUPFAM" id="SSF55785">
    <property type="entry name" value="PYP-like sensor domain (PAS domain)"/>
    <property type="match status" value="4"/>
</dbReference>
<keyword evidence="4" id="KW-0808">Transferase</keyword>
<evidence type="ECO:0000259" key="9">
    <source>
        <dbReference type="PROSITE" id="PS50113"/>
    </source>
</evidence>
<keyword evidence="3" id="KW-0597">Phosphoprotein</keyword>
<dbReference type="InterPro" id="IPR000700">
    <property type="entry name" value="PAS-assoc_C"/>
</dbReference>
<dbReference type="PRINTS" id="PR00344">
    <property type="entry name" value="BCTRLSENSOR"/>
</dbReference>
<dbReference type="Pfam" id="PF00512">
    <property type="entry name" value="HisKA"/>
    <property type="match status" value="1"/>
</dbReference>
<gene>
    <name evidence="10" type="ORF">GCM10007423_41500</name>
</gene>
<evidence type="ECO:0000313" key="10">
    <source>
        <dbReference type="EMBL" id="GGH43830.1"/>
    </source>
</evidence>
<protein>
    <recommendedName>
        <fullName evidence="2">histidine kinase</fullName>
        <ecNumber evidence="2">2.7.13.3</ecNumber>
    </recommendedName>
</protein>
<dbReference type="Proteomes" id="UP000600214">
    <property type="component" value="Unassembled WGS sequence"/>
</dbReference>
<evidence type="ECO:0000256" key="5">
    <source>
        <dbReference type="ARBA" id="ARBA00022777"/>
    </source>
</evidence>
<dbReference type="InterPro" id="IPR000014">
    <property type="entry name" value="PAS"/>
</dbReference>
<dbReference type="Gene3D" id="1.10.287.130">
    <property type="match status" value="1"/>
</dbReference>
<dbReference type="PANTHER" id="PTHR43304">
    <property type="entry name" value="PHYTOCHROME-LIKE PROTEIN CPH1"/>
    <property type="match status" value="1"/>
</dbReference>
<dbReference type="InterPro" id="IPR003594">
    <property type="entry name" value="HATPase_dom"/>
</dbReference>
<sequence length="820" mass="92845">MDKSKQSYQQTSENGAIHSNEVNPAPARTAANNLAPDGSAPDGSAPDGESKFRNTVKQAPVGMIILRGEDFVVEMANDAYLHIVDRTEEQLVGKSLFASLPEVREHVEPILLNVFHTGIAYHGNEFEVTLRRFGRPQICYFNFVYQPLFDDNPGNASGIIVVATEVTQQVLSKQALQRSENHFRNLVTQSQFAKAILKGPELVISIANESMLNIWRRSLDEVVGRRLIDIFPELEEQKFIGLLNEVYQTARIHRGNEAVTYVDGPGGLKRHYLDFQYAPIFEVDGSVSGIMVSASDVTDKVTLRQQFAEAADRLSLATEGTRLATWDLNIKTGQIIHSGRLAVIFGYDETAVLSHREMRDQVHPEDRQAIVERAFQAALQTGVYVYEARIIHRDQSVHWIRTQGKVLFDEAHVPQRMLGTMMDITDRKESELALKTIEDKFRTLADSLPQFVWTADANGNLNYFNRSMTNYSGHTGEEIERSGWLQLVHPDDQEESQLLWNEAIKEGTDFMFEHRLKRFDGEYRWYQCRAIPQYNANGAIEMWVGTSLDIHDNRLFIDQLETKVQERTQQLIVANNELIRTNMELAQFAYVASHDLQEPLRKIQTFATRILETENANLSERGKDYFNRMQASSTRMQQLIVDLLAFSRANVAEKHFESTDLNQVLQNVKEQLSDTIQAENAIITSDLLPVRDVIVYQFEQLFMNLIANALKFTGPDRAPVIEIRSGEVHGAAIPLAGANAARHYQYISFTDNGIGFDPQFKDRIFQVFQRLHNRSSYEGTGIGLAICKKIVENHKGLIDAVGRPGIGSTFIIYLPFAAES</sequence>
<evidence type="ECO:0000256" key="3">
    <source>
        <dbReference type="ARBA" id="ARBA00022553"/>
    </source>
</evidence>
<proteinExistence type="predicted"/>
<evidence type="ECO:0000259" key="7">
    <source>
        <dbReference type="PROSITE" id="PS50109"/>
    </source>
</evidence>
<keyword evidence="11" id="KW-1185">Reference proteome</keyword>
<dbReference type="InterPro" id="IPR005467">
    <property type="entry name" value="His_kinase_dom"/>
</dbReference>
<evidence type="ECO:0000256" key="1">
    <source>
        <dbReference type="ARBA" id="ARBA00000085"/>
    </source>
</evidence>
<feature type="region of interest" description="Disordered" evidence="6">
    <location>
        <begin position="1"/>
        <end position="53"/>
    </location>
</feature>
<dbReference type="InterPro" id="IPR001610">
    <property type="entry name" value="PAC"/>
</dbReference>
<dbReference type="InterPro" id="IPR013656">
    <property type="entry name" value="PAS_4"/>
</dbReference>
<dbReference type="SMART" id="SM00091">
    <property type="entry name" value="PAS"/>
    <property type="match status" value="4"/>
</dbReference>
<dbReference type="InterPro" id="IPR004358">
    <property type="entry name" value="Sig_transdc_His_kin-like_C"/>
</dbReference>
<dbReference type="SUPFAM" id="SSF47384">
    <property type="entry name" value="Homodimeric domain of signal transducing histidine kinase"/>
    <property type="match status" value="1"/>
</dbReference>
<dbReference type="InterPro" id="IPR003661">
    <property type="entry name" value="HisK_dim/P_dom"/>
</dbReference>
<dbReference type="PANTHER" id="PTHR43304:SF1">
    <property type="entry name" value="PAC DOMAIN-CONTAINING PROTEIN"/>
    <property type="match status" value="1"/>
</dbReference>
<dbReference type="Pfam" id="PF08448">
    <property type="entry name" value="PAS_4"/>
    <property type="match status" value="2"/>
</dbReference>
<dbReference type="SUPFAM" id="SSF55874">
    <property type="entry name" value="ATPase domain of HSP90 chaperone/DNA topoisomerase II/histidine kinase"/>
    <property type="match status" value="1"/>
</dbReference>
<name>A0ABQ1YYT3_9BACT</name>
<dbReference type="InterPro" id="IPR035965">
    <property type="entry name" value="PAS-like_dom_sf"/>
</dbReference>
<dbReference type="InterPro" id="IPR013655">
    <property type="entry name" value="PAS_fold_3"/>
</dbReference>
<feature type="domain" description="PAS" evidence="8">
    <location>
        <begin position="344"/>
        <end position="382"/>
    </location>
</feature>
<keyword evidence="5" id="KW-0418">Kinase</keyword>
<reference evidence="11" key="1">
    <citation type="journal article" date="2019" name="Int. J. Syst. Evol. Microbiol.">
        <title>The Global Catalogue of Microorganisms (GCM) 10K type strain sequencing project: providing services to taxonomists for standard genome sequencing and annotation.</title>
        <authorList>
            <consortium name="The Broad Institute Genomics Platform"/>
            <consortium name="The Broad Institute Genome Sequencing Center for Infectious Disease"/>
            <person name="Wu L."/>
            <person name="Ma J."/>
        </authorList>
    </citation>
    <scope>NUCLEOTIDE SEQUENCE [LARGE SCALE GENOMIC DNA]</scope>
    <source>
        <strain evidence="11">CGMCC 1.15288</strain>
    </source>
</reference>
<dbReference type="InterPro" id="IPR036097">
    <property type="entry name" value="HisK_dim/P_sf"/>
</dbReference>
<dbReference type="PROSITE" id="PS50112">
    <property type="entry name" value="PAS"/>
    <property type="match status" value="2"/>
</dbReference>
<dbReference type="InterPro" id="IPR052162">
    <property type="entry name" value="Sensor_kinase/Photoreceptor"/>
</dbReference>
<dbReference type="RefSeq" id="WP_188935662.1">
    <property type="nucleotide sequence ID" value="NZ_BMIA01000003.1"/>
</dbReference>
<evidence type="ECO:0000256" key="6">
    <source>
        <dbReference type="SAM" id="MobiDB-lite"/>
    </source>
</evidence>
<accession>A0ABQ1YYT3</accession>
<dbReference type="InterPro" id="IPR036890">
    <property type="entry name" value="HATPase_C_sf"/>
</dbReference>
<dbReference type="Gene3D" id="3.30.450.20">
    <property type="entry name" value="PAS domain"/>
    <property type="match status" value="4"/>
</dbReference>
<dbReference type="SMART" id="SM00388">
    <property type="entry name" value="HisKA"/>
    <property type="match status" value="1"/>
</dbReference>
<feature type="domain" description="PAS" evidence="8">
    <location>
        <begin position="437"/>
        <end position="507"/>
    </location>
</feature>
<evidence type="ECO:0000256" key="2">
    <source>
        <dbReference type="ARBA" id="ARBA00012438"/>
    </source>
</evidence>
<organism evidence="10 11">
    <name type="scientific">Dyadobacter endophyticus</name>
    <dbReference type="NCBI Taxonomy" id="1749036"/>
    <lineage>
        <taxon>Bacteria</taxon>
        <taxon>Pseudomonadati</taxon>
        <taxon>Bacteroidota</taxon>
        <taxon>Cytophagia</taxon>
        <taxon>Cytophagales</taxon>
        <taxon>Spirosomataceae</taxon>
        <taxon>Dyadobacter</taxon>
    </lineage>
</organism>
<feature type="domain" description="PAC" evidence="9">
    <location>
        <begin position="384"/>
        <end position="436"/>
    </location>
</feature>
<feature type="domain" description="PAC" evidence="9">
    <location>
        <begin position="510"/>
        <end position="562"/>
    </location>
</feature>
<dbReference type="Pfam" id="PF08447">
    <property type="entry name" value="PAS_3"/>
    <property type="match status" value="2"/>
</dbReference>
<evidence type="ECO:0000256" key="4">
    <source>
        <dbReference type="ARBA" id="ARBA00022679"/>
    </source>
</evidence>
<dbReference type="Pfam" id="PF02518">
    <property type="entry name" value="HATPase_c"/>
    <property type="match status" value="1"/>
</dbReference>
<dbReference type="PROSITE" id="PS50113">
    <property type="entry name" value="PAC"/>
    <property type="match status" value="2"/>
</dbReference>
<feature type="compositionally biased region" description="Polar residues" evidence="6">
    <location>
        <begin position="1"/>
        <end position="14"/>
    </location>
</feature>
<comment type="caution">
    <text evidence="10">The sequence shown here is derived from an EMBL/GenBank/DDBJ whole genome shotgun (WGS) entry which is preliminary data.</text>
</comment>
<dbReference type="Gene3D" id="2.10.70.100">
    <property type="match status" value="1"/>
</dbReference>
<dbReference type="NCBIfam" id="TIGR00229">
    <property type="entry name" value="sensory_box"/>
    <property type="match status" value="2"/>
</dbReference>
<evidence type="ECO:0000313" key="11">
    <source>
        <dbReference type="Proteomes" id="UP000600214"/>
    </source>
</evidence>
<dbReference type="SMART" id="SM00387">
    <property type="entry name" value="HATPase_c"/>
    <property type="match status" value="1"/>
</dbReference>